<dbReference type="Proteomes" id="UP001055149">
    <property type="component" value="Unassembled WGS sequence"/>
</dbReference>
<keyword evidence="2" id="KW-1185">Reference proteome</keyword>
<evidence type="ECO:0000313" key="1">
    <source>
        <dbReference type="EMBL" id="GKS80548.1"/>
    </source>
</evidence>
<proteinExistence type="predicted"/>
<dbReference type="Pfam" id="PF11687">
    <property type="entry name" value="DUF3284"/>
    <property type="match status" value="1"/>
</dbReference>
<sequence length="137" mass="15630">MRTSIKLNVSAQYFFQRLVDTRLYDIYTATDHWLTPDQLLGFAYLTEDGSGEACQVKITQLLPGLSYHYQSKKAAEVINTAYELEPLAKNQVRVVFDQQVRAKNPLQAVKNKVTGVLLDHLRASNLKRVLKQLEVGY</sequence>
<accession>A0ABQ5JFB6</accession>
<reference evidence="1" key="1">
    <citation type="journal article" date="2022" name="Int. J. Syst. Evol. Microbiol.">
        <title>A novel species of lactic acid bacteria, Ligilactobacillus pabuli sp. nov., isolated from alfalfa silage.</title>
        <authorList>
            <person name="Tohno M."/>
            <person name="Tanizawa Y."/>
            <person name="Sawada H."/>
            <person name="Sakamoto M."/>
            <person name="Ohkuma M."/>
            <person name="Kobayashi H."/>
        </authorList>
    </citation>
    <scope>NUCLEOTIDE SEQUENCE</scope>
    <source>
        <strain evidence="1">AF129</strain>
    </source>
</reference>
<dbReference type="InterPro" id="IPR021701">
    <property type="entry name" value="DUF3284"/>
</dbReference>
<dbReference type="RefSeq" id="WP_244054207.1">
    <property type="nucleotide sequence ID" value="NZ_BQXH01000002.1"/>
</dbReference>
<evidence type="ECO:0000313" key="2">
    <source>
        <dbReference type="Proteomes" id="UP001055149"/>
    </source>
</evidence>
<protein>
    <submittedName>
        <fullName evidence="1">Uncharacterized protein</fullName>
    </submittedName>
</protein>
<comment type="caution">
    <text evidence="1">The sequence shown here is derived from an EMBL/GenBank/DDBJ whole genome shotgun (WGS) entry which is preliminary data.</text>
</comment>
<name>A0ABQ5JFB6_9LACO</name>
<gene>
    <name evidence="1" type="ORF">LPAF129_02330</name>
</gene>
<organism evidence="1 2">
    <name type="scientific">Ligilactobacillus pabuli</name>
    <dbReference type="NCBI Taxonomy" id="2886039"/>
    <lineage>
        <taxon>Bacteria</taxon>
        <taxon>Bacillati</taxon>
        <taxon>Bacillota</taxon>
        <taxon>Bacilli</taxon>
        <taxon>Lactobacillales</taxon>
        <taxon>Lactobacillaceae</taxon>
        <taxon>Ligilactobacillus</taxon>
    </lineage>
</organism>
<dbReference type="EMBL" id="BQXH01000002">
    <property type="protein sequence ID" value="GKS80548.1"/>
    <property type="molecule type" value="Genomic_DNA"/>
</dbReference>